<feature type="domain" description="Methylamine utilisation protein MauE" evidence="6">
    <location>
        <begin position="12"/>
        <end position="128"/>
    </location>
</feature>
<evidence type="ECO:0000259" key="6">
    <source>
        <dbReference type="Pfam" id="PF07291"/>
    </source>
</evidence>
<dbReference type="EMBL" id="CP036290">
    <property type="protein sequence ID" value="QDU83428.1"/>
    <property type="molecule type" value="Genomic_DNA"/>
</dbReference>
<name>A0A518CW54_9BACT</name>
<dbReference type="RefSeq" id="WP_419186233.1">
    <property type="nucleotide sequence ID" value="NZ_CP036290.1"/>
</dbReference>
<evidence type="ECO:0000256" key="1">
    <source>
        <dbReference type="ARBA" id="ARBA00004141"/>
    </source>
</evidence>
<sequence>MTESSTAARRPLAAVAVLLAAVWLAVGASYKWLAGSPNDLPALLHGGPIEIGLLYKLAIGIELFVVVVALLRPRIGWVLLALQYLVFIAILVPLALSDEASCGCFGSKVTIAPEVMIGIDGFLLAAILAMRPWSARLWSAPLPAVALVALAGIAAPWVYDRGRPVATPDGDTRAAFFIFEVEQWEGTSAIEIDLAQYLPEPVEFMMPGTWVLYRDSCPHCKDHMWRMIQQDSGTEPITLIKIPEPGLDPAAVVVDALPEGPHVQLIELVPGTEYVVQGPLDMRVEWEDYLISNVRLAEDLADESLPAFPPPDPAVLRAAAQARADAAANE</sequence>
<reference evidence="7 8" key="1">
    <citation type="submission" date="2019-02" db="EMBL/GenBank/DDBJ databases">
        <title>Deep-cultivation of Planctomycetes and their phenomic and genomic characterization uncovers novel biology.</title>
        <authorList>
            <person name="Wiegand S."/>
            <person name="Jogler M."/>
            <person name="Boedeker C."/>
            <person name="Pinto D."/>
            <person name="Vollmers J."/>
            <person name="Rivas-Marin E."/>
            <person name="Kohn T."/>
            <person name="Peeters S.H."/>
            <person name="Heuer A."/>
            <person name="Rast P."/>
            <person name="Oberbeckmann S."/>
            <person name="Bunk B."/>
            <person name="Jeske O."/>
            <person name="Meyerdierks A."/>
            <person name="Storesund J.E."/>
            <person name="Kallscheuer N."/>
            <person name="Luecker S."/>
            <person name="Lage O.M."/>
            <person name="Pohl T."/>
            <person name="Merkel B.J."/>
            <person name="Hornburger P."/>
            <person name="Mueller R.-W."/>
            <person name="Bruemmer F."/>
            <person name="Labrenz M."/>
            <person name="Spormann A.M."/>
            <person name="Op den Camp H."/>
            <person name="Overmann J."/>
            <person name="Amann R."/>
            <person name="Jetten M.S.M."/>
            <person name="Mascher T."/>
            <person name="Medema M.H."/>
            <person name="Devos D.P."/>
            <person name="Kaster A.-K."/>
            <person name="Ovreas L."/>
            <person name="Rohde M."/>
            <person name="Galperin M.Y."/>
            <person name="Jogler C."/>
        </authorList>
    </citation>
    <scope>NUCLEOTIDE SEQUENCE [LARGE SCALE GENOMIC DNA]</scope>
    <source>
        <strain evidence="7 8">Pla163</strain>
    </source>
</reference>
<evidence type="ECO:0000256" key="3">
    <source>
        <dbReference type="ARBA" id="ARBA00022989"/>
    </source>
</evidence>
<dbReference type="GO" id="GO:0016020">
    <property type="term" value="C:membrane"/>
    <property type="evidence" value="ECO:0007669"/>
    <property type="project" value="UniProtKB-SubCell"/>
</dbReference>
<evidence type="ECO:0000256" key="2">
    <source>
        <dbReference type="ARBA" id="ARBA00022692"/>
    </source>
</evidence>
<dbReference type="GO" id="GO:0030416">
    <property type="term" value="P:methylamine metabolic process"/>
    <property type="evidence" value="ECO:0007669"/>
    <property type="project" value="InterPro"/>
</dbReference>
<gene>
    <name evidence="7" type="ORF">Pla163_05270</name>
</gene>
<protein>
    <recommendedName>
        <fullName evidence="6">Methylamine utilisation protein MauE domain-containing protein</fullName>
    </recommendedName>
</protein>
<comment type="subcellular location">
    <subcellularLocation>
        <location evidence="1">Membrane</location>
        <topology evidence="1">Multi-pass membrane protein</topology>
    </subcellularLocation>
</comment>
<proteinExistence type="predicted"/>
<feature type="transmembrane region" description="Helical" evidence="5">
    <location>
        <begin position="109"/>
        <end position="130"/>
    </location>
</feature>
<feature type="transmembrane region" description="Helical" evidence="5">
    <location>
        <begin position="78"/>
        <end position="97"/>
    </location>
</feature>
<evidence type="ECO:0000256" key="5">
    <source>
        <dbReference type="SAM" id="Phobius"/>
    </source>
</evidence>
<keyword evidence="8" id="KW-1185">Reference proteome</keyword>
<dbReference type="Pfam" id="PF07291">
    <property type="entry name" value="MauE"/>
    <property type="match status" value="1"/>
</dbReference>
<evidence type="ECO:0000313" key="7">
    <source>
        <dbReference type="EMBL" id="QDU83428.1"/>
    </source>
</evidence>
<dbReference type="AlphaFoldDB" id="A0A518CW54"/>
<dbReference type="InterPro" id="IPR009908">
    <property type="entry name" value="Methylamine_util_MauE"/>
</dbReference>
<keyword evidence="3 5" id="KW-1133">Transmembrane helix</keyword>
<evidence type="ECO:0000256" key="4">
    <source>
        <dbReference type="ARBA" id="ARBA00023136"/>
    </source>
</evidence>
<feature type="transmembrane region" description="Helical" evidence="5">
    <location>
        <begin position="137"/>
        <end position="159"/>
    </location>
</feature>
<evidence type="ECO:0000313" key="8">
    <source>
        <dbReference type="Proteomes" id="UP000319342"/>
    </source>
</evidence>
<accession>A0A518CW54</accession>
<dbReference type="Proteomes" id="UP000319342">
    <property type="component" value="Chromosome"/>
</dbReference>
<keyword evidence="4 5" id="KW-0472">Membrane</keyword>
<keyword evidence="2 5" id="KW-0812">Transmembrane</keyword>
<feature type="transmembrane region" description="Helical" evidence="5">
    <location>
        <begin position="51"/>
        <end position="71"/>
    </location>
</feature>
<organism evidence="7 8">
    <name type="scientific">Rohdeia mirabilis</name>
    <dbReference type="NCBI Taxonomy" id="2528008"/>
    <lineage>
        <taxon>Bacteria</taxon>
        <taxon>Pseudomonadati</taxon>
        <taxon>Planctomycetota</taxon>
        <taxon>Planctomycetia</taxon>
        <taxon>Planctomycetia incertae sedis</taxon>
        <taxon>Rohdeia</taxon>
    </lineage>
</organism>